<keyword evidence="3" id="KW-1185">Reference proteome</keyword>
<evidence type="ECO:0000313" key="2">
    <source>
        <dbReference type="EMBL" id="GLC26239.1"/>
    </source>
</evidence>
<feature type="transmembrane region" description="Helical" evidence="1">
    <location>
        <begin position="28"/>
        <end position="45"/>
    </location>
</feature>
<dbReference type="EMBL" id="BRXS01000004">
    <property type="protein sequence ID" value="GLC26239.1"/>
    <property type="molecule type" value="Genomic_DNA"/>
</dbReference>
<dbReference type="AlphaFoldDB" id="A0AA37Q463"/>
<sequence length="128" mass="13579">MVDTAVRPDAGLAELLTLRARTASRRRLTLDVVLGLSVALLMALWRPVAWPALFSAALCFAAFGAWAAADRRLVALAAHARAELILRPPVAPLALWRTVRGLAAVVGVSAAVVLVFTGLFGIVGRWIS</sequence>
<evidence type="ECO:0000256" key="1">
    <source>
        <dbReference type="SAM" id="Phobius"/>
    </source>
</evidence>
<protein>
    <submittedName>
        <fullName evidence="2">Uncharacterized protein</fullName>
    </submittedName>
</protein>
<keyword evidence="1" id="KW-0472">Membrane</keyword>
<organism evidence="2 3">
    <name type="scientific">Roseisolibacter agri</name>
    <dbReference type="NCBI Taxonomy" id="2014610"/>
    <lineage>
        <taxon>Bacteria</taxon>
        <taxon>Pseudomonadati</taxon>
        <taxon>Gemmatimonadota</taxon>
        <taxon>Gemmatimonadia</taxon>
        <taxon>Gemmatimonadales</taxon>
        <taxon>Gemmatimonadaceae</taxon>
        <taxon>Roseisolibacter</taxon>
    </lineage>
</organism>
<accession>A0AA37Q463</accession>
<gene>
    <name evidence="2" type="ORF">rosag_27520</name>
</gene>
<keyword evidence="1" id="KW-0812">Transmembrane</keyword>
<reference evidence="2" key="1">
    <citation type="submission" date="2022-08" db="EMBL/GenBank/DDBJ databases">
        <title>Draft genome sequencing of Roseisolibacter agri AW1220.</title>
        <authorList>
            <person name="Tobiishi Y."/>
            <person name="Tonouchi A."/>
        </authorList>
    </citation>
    <scope>NUCLEOTIDE SEQUENCE</scope>
    <source>
        <strain evidence="2">AW1220</strain>
    </source>
</reference>
<feature type="transmembrane region" description="Helical" evidence="1">
    <location>
        <begin position="51"/>
        <end position="69"/>
    </location>
</feature>
<feature type="transmembrane region" description="Helical" evidence="1">
    <location>
        <begin position="102"/>
        <end position="127"/>
    </location>
</feature>
<proteinExistence type="predicted"/>
<dbReference type="Proteomes" id="UP001161325">
    <property type="component" value="Unassembled WGS sequence"/>
</dbReference>
<name>A0AA37Q463_9BACT</name>
<keyword evidence="1" id="KW-1133">Transmembrane helix</keyword>
<comment type="caution">
    <text evidence="2">The sequence shown here is derived from an EMBL/GenBank/DDBJ whole genome shotgun (WGS) entry which is preliminary data.</text>
</comment>
<dbReference type="RefSeq" id="WP_284350697.1">
    <property type="nucleotide sequence ID" value="NZ_BRXS01000004.1"/>
</dbReference>
<evidence type="ECO:0000313" key="3">
    <source>
        <dbReference type="Proteomes" id="UP001161325"/>
    </source>
</evidence>